<comment type="caution">
    <text evidence="7">The sequence shown here is derived from an EMBL/GenBank/DDBJ whole genome shotgun (WGS) entry which is preliminary data.</text>
</comment>
<dbReference type="InterPro" id="IPR011020">
    <property type="entry name" value="HTTM-like"/>
</dbReference>
<accession>A0A2R6XY86</accession>
<feature type="transmembrane region" description="Helical" evidence="5">
    <location>
        <begin position="70"/>
        <end position="86"/>
    </location>
</feature>
<proteinExistence type="predicted"/>
<sequence length="308" mass="35359">MINFALANNPFTNVYGVARSMMAFSTFLLFLFNKTEWLFRPAQGLSEIDMSQNLVQKISFFNLFPNHLEVARWIIVILMLIVMSGWRPRITGIIHFWIAFSVFNSAILLDGGEQVLTVMTLILLPITLLDDRKWHWSMPETRAGSAAYLYKVMGAHVFITFARLQLSIVYGQAAIQRLKNPEWVDGTAVYYFFQLPMLGITETMKSLLNPILTSPFVFFITWGVTIVELFLAFGFLAPKNRWKYFLASGVLLHLGIAVLLGLWTFSLTMIACLIVSYVPEEKMLGLKWLSKWFNRKDVYTELQNNPAL</sequence>
<feature type="transmembrane region" description="Helical" evidence="5">
    <location>
        <begin position="216"/>
        <end position="238"/>
    </location>
</feature>
<comment type="subcellular location">
    <subcellularLocation>
        <location evidence="1">Endomembrane system</location>
        <topology evidence="1">Multi-pass membrane protein</topology>
    </subcellularLocation>
</comment>
<protein>
    <recommendedName>
        <fullName evidence="6">HTTM-like domain-containing protein</fullName>
    </recommendedName>
</protein>
<evidence type="ECO:0000313" key="7">
    <source>
        <dbReference type="EMBL" id="PTQ55387.1"/>
    </source>
</evidence>
<feature type="transmembrane region" description="Helical" evidence="5">
    <location>
        <begin position="250"/>
        <end position="278"/>
    </location>
</feature>
<keyword evidence="2 5" id="KW-0812">Transmembrane</keyword>
<evidence type="ECO:0000256" key="5">
    <source>
        <dbReference type="SAM" id="Phobius"/>
    </source>
</evidence>
<keyword evidence="3 5" id="KW-1133">Transmembrane helix</keyword>
<dbReference type="NCBIfam" id="TIGR04033">
    <property type="entry name" value="export_SdpB"/>
    <property type="match status" value="1"/>
</dbReference>
<evidence type="ECO:0000313" key="8">
    <source>
        <dbReference type="Proteomes" id="UP000244338"/>
    </source>
</evidence>
<dbReference type="GO" id="GO:0012505">
    <property type="term" value="C:endomembrane system"/>
    <property type="evidence" value="ECO:0007669"/>
    <property type="project" value="UniProtKB-SubCell"/>
</dbReference>
<reference evidence="8" key="1">
    <citation type="journal article" date="2018" name="Sci. Rep.">
        <title>Lignite coal burning seam in the remote Altai Mountains harbors a hydrogen-driven thermophilic microbial community.</title>
        <authorList>
            <person name="Kadnikov V.V."/>
            <person name="Mardanov A.V."/>
            <person name="Ivasenko D.A."/>
            <person name="Antsiferov D.V."/>
            <person name="Beletsky A.V."/>
            <person name="Karnachuk O.V."/>
            <person name="Ravin N.V."/>
        </authorList>
    </citation>
    <scope>NUCLEOTIDE SEQUENCE [LARGE SCALE GENOMIC DNA]</scope>
</reference>
<gene>
    <name evidence="7" type="ORF">BSOLF_2269</name>
</gene>
<evidence type="ECO:0000256" key="2">
    <source>
        <dbReference type="ARBA" id="ARBA00022692"/>
    </source>
</evidence>
<dbReference type="InterPro" id="IPR023894">
    <property type="entry name" value="Sporulation_SdpB"/>
</dbReference>
<feature type="domain" description="HTTM-like" evidence="6">
    <location>
        <begin position="7"/>
        <end position="281"/>
    </location>
</feature>
<evidence type="ECO:0000259" key="6">
    <source>
        <dbReference type="SMART" id="SM00752"/>
    </source>
</evidence>
<evidence type="ECO:0000256" key="1">
    <source>
        <dbReference type="ARBA" id="ARBA00004127"/>
    </source>
</evidence>
<organism evidence="7 8">
    <name type="scientific">Candidatus Carbonibacillus altaicus</name>
    <dbReference type="NCBI Taxonomy" id="2163959"/>
    <lineage>
        <taxon>Bacteria</taxon>
        <taxon>Bacillati</taxon>
        <taxon>Bacillota</taxon>
        <taxon>Bacilli</taxon>
        <taxon>Bacillales</taxon>
        <taxon>Candidatus Carbonibacillus</taxon>
    </lineage>
</organism>
<dbReference type="SMART" id="SM00752">
    <property type="entry name" value="HTTM"/>
    <property type="match status" value="1"/>
</dbReference>
<evidence type="ECO:0000256" key="4">
    <source>
        <dbReference type="ARBA" id="ARBA00023136"/>
    </source>
</evidence>
<name>A0A2R6XY86_9BACL</name>
<dbReference type="Proteomes" id="UP000244338">
    <property type="component" value="Unassembled WGS sequence"/>
</dbReference>
<dbReference type="EMBL" id="PEBX01000125">
    <property type="protein sequence ID" value="PTQ55387.1"/>
    <property type="molecule type" value="Genomic_DNA"/>
</dbReference>
<dbReference type="PANTHER" id="PTHR39535">
    <property type="entry name" value="SPORULATION-DELAYING PROTEIN SDPB"/>
    <property type="match status" value="1"/>
</dbReference>
<keyword evidence="4 5" id="KW-0472">Membrane</keyword>
<dbReference type="PANTHER" id="PTHR39535:SF2">
    <property type="entry name" value="HTTM DOMAIN-CONTAINING PROTEIN"/>
    <property type="match status" value="1"/>
</dbReference>
<evidence type="ECO:0000256" key="3">
    <source>
        <dbReference type="ARBA" id="ARBA00022989"/>
    </source>
</evidence>
<dbReference type="InterPro" id="IPR052964">
    <property type="entry name" value="Sporulation_signal_mat"/>
</dbReference>
<feature type="transmembrane region" description="Helical" evidence="5">
    <location>
        <begin position="12"/>
        <end position="32"/>
    </location>
</feature>
<dbReference type="AlphaFoldDB" id="A0A2R6XY86"/>